<feature type="compositionally biased region" description="Basic and acidic residues" evidence="1">
    <location>
        <begin position="536"/>
        <end position="546"/>
    </location>
</feature>
<dbReference type="eggNOG" id="ENOG502RYIM">
    <property type="taxonomic scope" value="Eukaryota"/>
</dbReference>
<gene>
    <name evidence="2" type="ORF">TRIUR3_07577</name>
</gene>
<feature type="compositionally biased region" description="Polar residues" evidence="1">
    <location>
        <begin position="646"/>
        <end position="655"/>
    </location>
</feature>
<feature type="compositionally biased region" description="Basic residues" evidence="1">
    <location>
        <begin position="331"/>
        <end position="343"/>
    </location>
</feature>
<sequence>MALRTCPLASPQSQARARLGPRGYCRRPVNGGTQTCLHAARGVAPSTARGAMKPDLPTVVLSDASSAVWNDQTHFLVWVSRSVIFATHIPHKRCRTPMYCLCGRRGEGSSAKSADRVGAGALRPPHPAIGRREAVVRDLDIFARVPVVLDYATSTYYAWKTYFSLVFREYHLIDHVDGSVDSGLMFADDDWLVIDATINRRCMDRAQASIRAGHAVRVAQRAGGHGRDGHAATRGEPLSLPCPPLPIIPNRARRNSNPEPSPPPPLPLPSRIHTCGGGESGKRKLETAPSMASEGEHAAAAAGAQKGEELQAPSGWTKKATESPEDEKPAKRGRPSSSKKGKKGKQEDAEDAEAESGDHADAEEAKGTEVEMKDAEEAKVTDLDLEMKEADNAQEEKKEEEAGSLVGEKKEADTVAPEEKKEADTVAPEEKKEADTVAPEEKKEADTVAPEEKKEADTVAQEEKKEADTVAQEEKKDAPVVDAPEKTEEVEGEAAESEVAPVEAEMPDPVLENKENEKPAEFEEVPVEFEMSDLVSENKENEKPAESEEVPVEFEMSAPVLEEHMEDEKAAEYEVAPVEGEKTENGLAVESTVPPPASSEEKKVEADSSINPATPPPAEVKADAPAAEAAKATENPADNAVPEEQSAANVDNNGQIHPGVSTHRGKITNEIQSRRAARIAVRLPPNSPEPEEKEEQQLEEGEQLPEPMKVAVSEEDEPEQPAPRVNVVEVETEAEFAVVQATEMAELQVILKSIQNVAYVEAN</sequence>
<dbReference type="AlphaFoldDB" id="M7YIW7"/>
<proteinExistence type="predicted"/>
<evidence type="ECO:0000313" key="2">
    <source>
        <dbReference type="EMBL" id="EMS47177.1"/>
    </source>
</evidence>
<protein>
    <submittedName>
        <fullName evidence="2">Uncharacterized protein</fullName>
    </submittedName>
</protein>
<feature type="compositionally biased region" description="Acidic residues" evidence="1">
    <location>
        <begin position="522"/>
        <end position="531"/>
    </location>
</feature>
<feature type="region of interest" description="Disordered" evidence="1">
    <location>
        <begin position="219"/>
        <end position="553"/>
    </location>
</feature>
<dbReference type="EMBL" id="KD264975">
    <property type="protein sequence ID" value="EMS47177.1"/>
    <property type="molecule type" value="Genomic_DNA"/>
</dbReference>
<feature type="region of interest" description="Disordered" evidence="1">
    <location>
        <begin position="576"/>
        <end position="726"/>
    </location>
</feature>
<accession>M7YIW7</accession>
<feature type="compositionally biased region" description="Acidic residues" evidence="1">
    <location>
        <begin position="689"/>
        <end position="703"/>
    </location>
</feature>
<feature type="compositionally biased region" description="Basic and acidic residues" evidence="1">
    <location>
        <begin position="356"/>
        <end position="489"/>
    </location>
</feature>
<feature type="compositionally biased region" description="Low complexity" evidence="1">
    <location>
        <begin position="623"/>
        <end position="637"/>
    </location>
</feature>
<name>M7YIW7_TRIUA</name>
<dbReference type="OMA" id="DNTQMEF"/>
<feature type="compositionally biased region" description="Basic and acidic residues" evidence="1">
    <location>
        <begin position="511"/>
        <end position="521"/>
    </location>
</feature>
<dbReference type="STRING" id="4572.M7YIW7"/>
<feature type="compositionally biased region" description="Basic and acidic residues" evidence="1">
    <location>
        <begin position="319"/>
        <end position="330"/>
    </location>
</feature>
<feature type="compositionally biased region" description="Pro residues" evidence="1">
    <location>
        <begin position="259"/>
        <end position="268"/>
    </location>
</feature>
<organism evidence="2">
    <name type="scientific">Triticum urartu</name>
    <name type="common">Red wild einkorn</name>
    <name type="synonym">Crithodium urartu</name>
    <dbReference type="NCBI Taxonomy" id="4572"/>
    <lineage>
        <taxon>Eukaryota</taxon>
        <taxon>Viridiplantae</taxon>
        <taxon>Streptophyta</taxon>
        <taxon>Embryophyta</taxon>
        <taxon>Tracheophyta</taxon>
        <taxon>Spermatophyta</taxon>
        <taxon>Magnoliopsida</taxon>
        <taxon>Liliopsida</taxon>
        <taxon>Poales</taxon>
        <taxon>Poaceae</taxon>
        <taxon>BOP clade</taxon>
        <taxon>Pooideae</taxon>
        <taxon>Triticodae</taxon>
        <taxon>Triticeae</taxon>
        <taxon>Triticinae</taxon>
        <taxon>Triticum</taxon>
    </lineage>
</organism>
<evidence type="ECO:0000256" key="1">
    <source>
        <dbReference type="SAM" id="MobiDB-lite"/>
    </source>
</evidence>
<reference evidence="2" key="1">
    <citation type="journal article" date="2013" name="Nature">
        <title>Draft genome of the wheat A-genome progenitor Triticum urartu.</title>
        <authorList>
            <person name="Ling H.Q."/>
            <person name="Zhao S."/>
            <person name="Liu D."/>
            <person name="Wang J."/>
            <person name="Sun H."/>
            <person name="Zhang C."/>
            <person name="Fan H."/>
            <person name="Li D."/>
            <person name="Dong L."/>
            <person name="Tao Y."/>
            <person name="Gao C."/>
            <person name="Wu H."/>
            <person name="Li Y."/>
            <person name="Cui Y."/>
            <person name="Guo X."/>
            <person name="Zheng S."/>
            <person name="Wang B."/>
            <person name="Yu K."/>
            <person name="Liang Q."/>
            <person name="Yang W."/>
            <person name="Lou X."/>
            <person name="Chen J."/>
            <person name="Feng M."/>
            <person name="Jian J."/>
            <person name="Zhang X."/>
            <person name="Luo G."/>
            <person name="Jiang Y."/>
            <person name="Liu J."/>
            <person name="Wang Z."/>
            <person name="Sha Y."/>
            <person name="Zhang B."/>
            <person name="Wu H."/>
            <person name="Tang D."/>
            <person name="Shen Q."/>
            <person name="Xue P."/>
            <person name="Zou S."/>
            <person name="Wang X."/>
            <person name="Liu X."/>
            <person name="Wang F."/>
            <person name="Yang Y."/>
            <person name="An X."/>
            <person name="Dong Z."/>
            <person name="Zhang K."/>
            <person name="Zhang X."/>
            <person name="Luo M.C."/>
            <person name="Dvorak J."/>
            <person name="Tong Y."/>
            <person name="Wang J."/>
            <person name="Yang H."/>
            <person name="Li Z."/>
            <person name="Wang D."/>
            <person name="Zhang A."/>
            <person name="Wang J."/>
        </authorList>
    </citation>
    <scope>NUCLEOTIDE SEQUENCE</scope>
</reference>